<keyword evidence="3" id="KW-1185">Reference proteome</keyword>
<dbReference type="Gene3D" id="3.30.300.30">
    <property type="match status" value="1"/>
</dbReference>
<evidence type="ECO:0000259" key="1">
    <source>
        <dbReference type="Pfam" id="PF14535"/>
    </source>
</evidence>
<protein>
    <submittedName>
        <fullName evidence="2">Phenylacetate-CoA ligase</fullName>
    </submittedName>
</protein>
<dbReference type="RefSeq" id="WP_259673432.1">
    <property type="nucleotide sequence ID" value="NZ_PVTV01000011.1"/>
</dbReference>
<evidence type="ECO:0000313" key="2">
    <source>
        <dbReference type="EMBL" id="PRY99664.1"/>
    </source>
</evidence>
<name>A0A2T0XL23_9BURK</name>
<gene>
    <name evidence="2" type="ORF">BCM14_1117</name>
</gene>
<evidence type="ECO:0000313" key="3">
    <source>
        <dbReference type="Proteomes" id="UP000238308"/>
    </source>
</evidence>
<feature type="domain" description="AMP-dependent ligase C-terminal" evidence="1">
    <location>
        <begin position="378"/>
        <end position="476"/>
    </location>
</feature>
<reference evidence="2 3" key="1">
    <citation type="submission" date="2018-03" db="EMBL/GenBank/DDBJ databases">
        <title>Genomic Encyclopedia of Type Strains, Phase III (KMG-III): the genomes of soil and plant-associated and newly described type strains.</title>
        <authorList>
            <person name="Whitman W."/>
        </authorList>
    </citation>
    <scope>NUCLEOTIDE SEQUENCE [LARGE SCALE GENOMIC DNA]</scope>
    <source>
        <strain evidence="2 3">MWH-P2sevCIIIb</strain>
    </source>
</reference>
<dbReference type="PANTHER" id="PTHR43845:SF1">
    <property type="entry name" value="BLR5969 PROTEIN"/>
    <property type="match status" value="1"/>
</dbReference>
<proteinExistence type="predicted"/>
<comment type="caution">
    <text evidence="2">The sequence shown here is derived from an EMBL/GenBank/DDBJ whole genome shotgun (WGS) entry which is preliminary data.</text>
</comment>
<dbReference type="SUPFAM" id="SSF56801">
    <property type="entry name" value="Acetyl-CoA synthetase-like"/>
    <property type="match status" value="1"/>
</dbReference>
<dbReference type="Proteomes" id="UP000238308">
    <property type="component" value="Unassembled WGS sequence"/>
</dbReference>
<dbReference type="AlphaFoldDB" id="A0A2T0XL23"/>
<dbReference type="InterPro" id="IPR045851">
    <property type="entry name" value="AMP-bd_C_sf"/>
</dbReference>
<sequence>MSDMTNVTNDPSSSNHVPWYFRSLDFEKLWRDYPPPPTYFETTAKLSKDELHQLQEERFLQTVKRGWEIPFFKLHWEAHGMAPGDIKGLDDLTKIPVYDVNDIRKSIERNPPFGDFMGISPEDGKRMPLVLQTSGGTTGLPRPMLYSPQDRETMAILGGRRMAMHGIVPGDLVLVAYSLGLGNGGMAPREAIWRYTGAVPVMTGSGANTPTRRQLEIIKAWGVKVILAFPSYLRHMAIVARDEMGIDPKSLGIRLLGTHLGMENRELLEDLWGAKAFDMYGTHESGMLAAECQHQTGMHVMEDAFILEMADPETGAILPDGQKGTTYITTLYKYGAPQIRFNVNDISAFHTTPCPCGNTSRRLKRIFGRNDNMIKLRGVNVFPEAVGAAVLEDKRTNGEFFCFVDRVGEAGVDQMDVWIEVIDESADVSDIKQDMERRMKEVLGVKVIVTPVPKGGLDKFTLTSQSSKVKRLMDRRQ</sequence>
<organism evidence="2 3">
    <name type="scientific">Jezberella montanilacus</name>
    <dbReference type="NCBI Taxonomy" id="323426"/>
    <lineage>
        <taxon>Bacteria</taxon>
        <taxon>Pseudomonadati</taxon>
        <taxon>Pseudomonadota</taxon>
        <taxon>Betaproteobacteria</taxon>
        <taxon>Burkholderiales</taxon>
        <taxon>Alcaligenaceae</taxon>
        <taxon>Jezberella</taxon>
    </lineage>
</organism>
<dbReference type="PANTHER" id="PTHR43845">
    <property type="entry name" value="BLR5969 PROTEIN"/>
    <property type="match status" value="1"/>
</dbReference>
<dbReference type="GO" id="GO:0016874">
    <property type="term" value="F:ligase activity"/>
    <property type="evidence" value="ECO:0007669"/>
    <property type="project" value="UniProtKB-KW"/>
</dbReference>
<dbReference type="Pfam" id="PF14535">
    <property type="entry name" value="AMP-binding_C_2"/>
    <property type="match status" value="1"/>
</dbReference>
<dbReference type="InterPro" id="IPR042099">
    <property type="entry name" value="ANL_N_sf"/>
</dbReference>
<keyword evidence="2" id="KW-0436">Ligase</keyword>
<accession>A0A2T0XL23</accession>
<dbReference type="InterPro" id="IPR028154">
    <property type="entry name" value="AMP-dep_Lig_C"/>
</dbReference>
<dbReference type="EMBL" id="PVTV01000011">
    <property type="protein sequence ID" value="PRY99664.1"/>
    <property type="molecule type" value="Genomic_DNA"/>
</dbReference>
<dbReference type="Gene3D" id="3.40.50.12780">
    <property type="entry name" value="N-terminal domain of ligase-like"/>
    <property type="match status" value="1"/>
</dbReference>